<dbReference type="EMBL" id="IACM01140218">
    <property type="protein sequence ID" value="LAB38810.1"/>
    <property type="molecule type" value="Transcribed_RNA"/>
</dbReference>
<dbReference type="AlphaFoldDB" id="A0A2D4MZF1"/>
<proteinExistence type="predicted"/>
<name>A0A2D4MZF1_9SAUR</name>
<sequence>MKITGLDSAQPFRCHKWVNLPVFFFFLKKQLLEYIYFCIRDPGRSQLRNHLTASWKTQADPGNRVFKRLLEKEDMWFCKRRIQNVSGSKFCYLKTKTKNKVIDGSRQNNGDQSFAELLRSPLFIFEKGTFRGVLFPSFCE</sequence>
<reference evidence="1" key="2">
    <citation type="submission" date="2017-11" db="EMBL/GenBank/DDBJ databases">
        <title>Coralsnake Venomics: Analyses of Venom Gland Transcriptomes and Proteomes of Six Brazilian Taxa.</title>
        <authorList>
            <person name="Aird S.D."/>
            <person name="Jorge da Silva N."/>
            <person name="Qiu L."/>
            <person name="Villar-Briones A."/>
            <person name="Aparecida-Saddi V."/>
            <person name="Campos-Telles M.P."/>
            <person name="Grau M."/>
            <person name="Mikheyev A.S."/>
        </authorList>
    </citation>
    <scope>NUCLEOTIDE SEQUENCE</scope>
    <source>
        <tissue evidence="1">Venom_gland</tissue>
    </source>
</reference>
<accession>A0A2D4MZF1</accession>
<evidence type="ECO:0000313" key="1">
    <source>
        <dbReference type="EMBL" id="LAB38810.1"/>
    </source>
</evidence>
<organism evidence="1">
    <name type="scientific">Micrurus spixii</name>
    <name type="common">Amazon coral snake</name>
    <dbReference type="NCBI Taxonomy" id="129469"/>
    <lineage>
        <taxon>Eukaryota</taxon>
        <taxon>Metazoa</taxon>
        <taxon>Chordata</taxon>
        <taxon>Craniata</taxon>
        <taxon>Vertebrata</taxon>
        <taxon>Euteleostomi</taxon>
        <taxon>Lepidosauria</taxon>
        <taxon>Squamata</taxon>
        <taxon>Bifurcata</taxon>
        <taxon>Unidentata</taxon>
        <taxon>Episquamata</taxon>
        <taxon>Toxicofera</taxon>
        <taxon>Serpentes</taxon>
        <taxon>Colubroidea</taxon>
        <taxon>Elapidae</taxon>
        <taxon>Elapinae</taxon>
        <taxon>Micrurus</taxon>
    </lineage>
</organism>
<protein>
    <submittedName>
        <fullName evidence="1">Uncharacterized protein</fullName>
    </submittedName>
</protein>
<reference evidence="1" key="1">
    <citation type="submission" date="2017-07" db="EMBL/GenBank/DDBJ databases">
        <authorList>
            <person name="Mikheyev A."/>
            <person name="Grau M."/>
        </authorList>
    </citation>
    <scope>NUCLEOTIDE SEQUENCE</scope>
    <source>
        <tissue evidence="1">Venom_gland</tissue>
    </source>
</reference>